<evidence type="ECO:0000256" key="3">
    <source>
        <dbReference type="ARBA" id="ARBA00011973"/>
    </source>
</evidence>
<dbReference type="InterPro" id="IPR036849">
    <property type="entry name" value="Enolase-like_C_sf"/>
</dbReference>
<dbReference type="SUPFAM" id="SSF51604">
    <property type="entry name" value="Enolase C-terminal domain-like"/>
    <property type="match status" value="1"/>
</dbReference>
<evidence type="ECO:0000256" key="1">
    <source>
        <dbReference type="ARBA" id="ARBA00001426"/>
    </source>
</evidence>
<name>A0ABW0FFK2_9MICO</name>
<dbReference type="GeneID" id="303297229"/>
<dbReference type="SUPFAM" id="SSF54826">
    <property type="entry name" value="Enolase N-terminal domain-like"/>
    <property type="match status" value="1"/>
</dbReference>
<dbReference type="EMBL" id="JBHSLN010000023">
    <property type="protein sequence ID" value="MFC5297789.1"/>
    <property type="molecule type" value="Genomic_DNA"/>
</dbReference>
<proteinExistence type="predicted"/>
<dbReference type="SFLD" id="SFLDS00001">
    <property type="entry name" value="Enolase"/>
    <property type="match status" value="1"/>
</dbReference>
<reference evidence="6" key="1">
    <citation type="journal article" date="2019" name="Int. J. Syst. Evol. Microbiol.">
        <title>The Global Catalogue of Microorganisms (GCM) 10K type strain sequencing project: providing services to taxonomists for standard genome sequencing and annotation.</title>
        <authorList>
            <consortium name="The Broad Institute Genomics Platform"/>
            <consortium name="The Broad Institute Genome Sequencing Center for Infectious Disease"/>
            <person name="Wu L."/>
            <person name="Ma J."/>
        </authorList>
    </citation>
    <scope>NUCLEOTIDE SEQUENCE [LARGE SCALE GENOMIC DNA]</scope>
    <source>
        <strain evidence="6">CGMCC 1.16455</strain>
    </source>
</reference>
<dbReference type="Proteomes" id="UP001595937">
    <property type="component" value="Unassembled WGS sequence"/>
</dbReference>
<dbReference type="EC" id="4.2.1.40" evidence="3"/>
<dbReference type="PANTHER" id="PTHR48080:SF4">
    <property type="entry name" value="GLUCARATE DEHYDRATASE"/>
    <property type="match status" value="1"/>
</dbReference>
<accession>A0ABW0FFK2</accession>
<dbReference type="RefSeq" id="WP_343923798.1">
    <property type="nucleotide sequence ID" value="NZ_BAAAIR010000034.1"/>
</dbReference>
<dbReference type="Pfam" id="PF13378">
    <property type="entry name" value="MR_MLE_C"/>
    <property type="match status" value="1"/>
</dbReference>
<dbReference type="InterPro" id="IPR034593">
    <property type="entry name" value="DgoD-like"/>
</dbReference>
<evidence type="ECO:0000313" key="6">
    <source>
        <dbReference type="Proteomes" id="UP001595937"/>
    </source>
</evidence>
<organism evidence="5 6">
    <name type="scientific">Brachybacterium tyrofermentans</name>
    <dbReference type="NCBI Taxonomy" id="47848"/>
    <lineage>
        <taxon>Bacteria</taxon>
        <taxon>Bacillati</taxon>
        <taxon>Actinomycetota</taxon>
        <taxon>Actinomycetes</taxon>
        <taxon>Micrococcales</taxon>
        <taxon>Dermabacteraceae</taxon>
        <taxon>Brachybacterium</taxon>
    </lineage>
</organism>
<comment type="catalytic activity">
    <reaction evidence="1">
        <text>D-glucarate = 5-dehydro-4-deoxy-D-glucarate + H2O</text>
        <dbReference type="Rhea" id="RHEA:14573"/>
        <dbReference type="ChEBI" id="CHEBI:15377"/>
        <dbReference type="ChEBI" id="CHEBI:30612"/>
        <dbReference type="ChEBI" id="CHEBI:42819"/>
        <dbReference type="EC" id="4.2.1.40"/>
    </reaction>
</comment>
<keyword evidence="6" id="KW-1185">Reference proteome</keyword>
<dbReference type="PANTHER" id="PTHR48080">
    <property type="entry name" value="D-GALACTONATE DEHYDRATASE-RELATED"/>
    <property type="match status" value="1"/>
</dbReference>
<evidence type="ECO:0000313" key="5">
    <source>
        <dbReference type="EMBL" id="MFC5297789.1"/>
    </source>
</evidence>
<evidence type="ECO:0000259" key="4">
    <source>
        <dbReference type="SMART" id="SM00922"/>
    </source>
</evidence>
<comment type="caution">
    <text evidence="5">The sequence shown here is derived from an EMBL/GenBank/DDBJ whole genome shotgun (WGS) entry which is preliminary data.</text>
</comment>
<dbReference type="InterPro" id="IPR013342">
    <property type="entry name" value="Mandelate_racemase_C"/>
</dbReference>
<dbReference type="SMART" id="SM00922">
    <property type="entry name" value="MR_MLE"/>
    <property type="match status" value="1"/>
</dbReference>
<gene>
    <name evidence="5" type="ORF">ACFPK8_09735</name>
</gene>
<evidence type="ECO:0000256" key="2">
    <source>
        <dbReference type="ARBA" id="ARBA00005183"/>
    </source>
</evidence>
<protein>
    <recommendedName>
        <fullName evidence="3">glucarate dehydratase</fullName>
        <ecNumber evidence="3">4.2.1.40</ecNumber>
    </recommendedName>
</protein>
<dbReference type="Gene3D" id="3.30.390.10">
    <property type="entry name" value="Enolase-like, N-terminal domain"/>
    <property type="match status" value="1"/>
</dbReference>
<comment type="pathway">
    <text evidence="2">Carbohydrate acid metabolism; D-glucarate degradation; 2,5-dioxopentanoate from D-glucarate: step 1/2.</text>
</comment>
<dbReference type="InterPro" id="IPR029065">
    <property type="entry name" value="Enolase_C-like"/>
</dbReference>
<dbReference type="Gene3D" id="3.20.20.120">
    <property type="entry name" value="Enolase-like C-terminal domain"/>
    <property type="match status" value="1"/>
</dbReference>
<feature type="domain" description="Mandelate racemase/muconate lactonizing enzyme C-terminal" evidence="4">
    <location>
        <begin position="150"/>
        <end position="253"/>
    </location>
</feature>
<sequence>MPADLPTDLPGTGALAGHWIAAVDSTRVRSRYPRTIGRNARLGAHGDGPDVLAITVRTDAGASGWGLYEGPEPDLAACVGRPLEELFDPALGVIDPAALPLDIALHDLAGRILGVPVHAMLGGHGTVPVACYSGAIYFDDLDPEESPRGLDGVLTACAADWDAGYRAFKLKIGRGNLWMPADEGFARDVEVVRAVRDAYPEARLLVDMNDGYSPERTIRFLDAVQECDLYWIEEPFAEHAEGLRAVREHLNRTGSRVLVADGEFDPDVEQVLDLAAAGLLDVLLMDVLSFGFTAWRRIMPRVREAGVLASPHAWGHPLKTLYAAQLAAGLGTIPVVEAVPGRTEGVDATGYTLHDGAITLPDDPGFGLHLGG</sequence>
<dbReference type="InterPro" id="IPR029017">
    <property type="entry name" value="Enolase-like_N"/>
</dbReference>